<evidence type="ECO:0000259" key="3">
    <source>
        <dbReference type="Pfam" id="PF00561"/>
    </source>
</evidence>
<protein>
    <recommendedName>
        <fullName evidence="2">Homoserine O-acetyltransferase</fullName>
        <shortName evidence="2">HAT</shortName>
        <ecNumber evidence="2">2.3.1.31</ecNumber>
    </recommendedName>
    <alternativeName>
        <fullName evidence="2">Homoserine transacetylase</fullName>
        <shortName evidence="2">HTA</shortName>
    </alternativeName>
</protein>
<comment type="caution">
    <text evidence="4">The sequence shown here is derived from an EMBL/GenBank/DDBJ whole genome shotgun (WGS) entry which is preliminary data.</text>
</comment>
<reference evidence="4 5" key="1">
    <citation type="submission" date="2023-10" db="EMBL/GenBank/DDBJ databases">
        <title>Virgibacillus soli CC-YMP-6 genome.</title>
        <authorList>
            <person name="Miliotis G."/>
            <person name="Sengupta P."/>
            <person name="Hameed A."/>
            <person name="Chuvochina M."/>
            <person name="Mcdonagh F."/>
            <person name="Simpson A.C."/>
            <person name="Singh N.K."/>
            <person name="Rekha P.D."/>
            <person name="Raman K."/>
            <person name="Hugenholtz P."/>
            <person name="Venkateswaran K."/>
        </authorList>
    </citation>
    <scope>NUCLEOTIDE SEQUENCE [LARGE SCALE GENOMIC DNA]</scope>
    <source>
        <strain evidence="4 5">CC-YMP-6</strain>
    </source>
</reference>
<dbReference type="Proteomes" id="UP001275315">
    <property type="component" value="Unassembled WGS sequence"/>
</dbReference>
<feature type="binding site" evidence="2">
    <location>
        <position position="219"/>
    </location>
    <ligand>
        <name>substrate</name>
    </ligand>
</feature>
<sequence>MSLVFDQTNATKSCRSVADIEIGSLRLTSGKILKKVKLRYELVGPPAAPVILVCHALTGNHLTVGSKEEPGWWSGLIGEQNYIDTNKFRILTFNVLGGCNGSTGPSSINPATNEMYRMTFPVITVKDIVKAQYKALQKLRINHLAGVVGGSLGGMQVMEWGLLYPKMMDKLIILAATPVLSDYGIGFNYIAESAIKNDVEWNGGEYGENQMLRGLEIARMLGMVTYRSSHLFHERFQREKQACTFSVISYLDYQGKKLTQRFDANSYLYLLGAMNYHDIGEGRGGWETGCKSFEAPILTIGYGDDLIYEPDFIQKFSKEAPNCSYHFVPTSFGHDGFLTEYEKWGNIIKEFLN</sequence>
<feature type="binding site" evidence="2">
    <location>
        <position position="335"/>
    </location>
    <ligand>
        <name>substrate</name>
    </ligand>
</feature>
<dbReference type="PIRSF" id="PIRSF000443">
    <property type="entry name" value="Homoser_Ac_trans"/>
    <property type="match status" value="1"/>
</dbReference>
<dbReference type="InterPro" id="IPR000073">
    <property type="entry name" value="AB_hydrolase_1"/>
</dbReference>
<evidence type="ECO:0000313" key="5">
    <source>
        <dbReference type="Proteomes" id="UP001275315"/>
    </source>
</evidence>
<dbReference type="EMBL" id="JAWDIQ010000001">
    <property type="protein sequence ID" value="MDY0407962.1"/>
    <property type="molecule type" value="Genomic_DNA"/>
</dbReference>
<feature type="active site" description="Nucleophile" evidence="2">
    <location>
        <position position="151"/>
    </location>
</feature>
<evidence type="ECO:0000256" key="1">
    <source>
        <dbReference type="ARBA" id="ARBA00022679"/>
    </source>
</evidence>
<dbReference type="SUPFAM" id="SSF53474">
    <property type="entry name" value="alpha/beta-Hydrolases"/>
    <property type="match status" value="1"/>
</dbReference>
<dbReference type="NCBIfam" id="NF001209">
    <property type="entry name" value="PRK00175.1"/>
    <property type="match status" value="1"/>
</dbReference>
<keyword evidence="2" id="KW-0963">Cytoplasm</keyword>
<keyword evidence="2" id="KW-0028">Amino-acid biosynthesis</keyword>
<keyword evidence="5" id="KW-1185">Reference proteome</keyword>
<gene>
    <name evidence="2" type="primary">metXA</name>
    <name evidence="4" type="ORF">RWD45_04225</name>
</gene>
<comment type="function">
    <text evidence="2">Transfers an acetyl group from acetyl-CoA to L-homoserine, forming acetyl-L-homoserine.</text>
</comment>
<organism evidence="4 5">
    <name type="scientific">Paracerasibacillus soli</name>
    <dbReference type="NCBI Taxonomy" id="480284"/>
    <lineage>
        <taxon>Bacteria</taxon>
        <taxon>Bacillati</taxon>
        <taxon>Bacillota</taxon>
        <taxon>Bacilli</taxon>
        <taxon>Bacillales</taxon>
        <taxon>Bacillaceae</taxon>
        <taxon>Paracerasibacillus</taxon>
    </lineage>
</organism>
<proteinExistence type="inferred from homology"/>
<name>A0ABU5CNM7_9BACI</name>
<dbReference type="GO" id="GO:0004414">
    <property type="term" value="F:homoserine O-acetyltransferase activity"/>
    <property type="evidence" value="ECO:0007669"/>
    <property type="project" value="UniProtKB-EC"/>
</dbReference>
<comment type="caution">
    <text evidence="2">Lacks conserved residue(s) required for the propagation of feature annotation.</text>
</comment>
<dbReference type="InterPro" id="IPR008220">
    <property type="entry name" value="HAT_MetX-like"/>
</dbReference>
<dbReference type="Pfam" id="PF00561">
    <property type="entry name" value="Abhydrolase_1"/>
    <property type="match status" value="1"/>
</dbReference>
<comment type="subcellular location">
    <subcellularLocation>
        <location evidence="2">Cytoplasm</location>
    </subcellularLocation>
</comment>
<dbReference type="HAMAP" id="MF_00296">
    <property type="entry name" value="MetX_acyltransf"/>
    <property type="match status" value="1"/>
</dbReference>
<dbReference type="PANTHER" id="PTHR32268:SF11">
    <property type="entry name" value="HOMOSERINE O-ACETYLTRANSFERASE"/>
    <property type="match status" value="1"/>
</dbReference>
<dbReference type="InterPro" id="IPR029058">
    <property type="entry name" value="AB_hydrolase_fold"/>
</dbReference>
<evidence type="ECO:0000256" key="2">
    <source>
        <dbReference type="HAMAP-Rule" id="MF_00296"/>
    </source>
</evidence>
<comment type="subunit">
    <text evidence="2">Homodimer.</text>
</comment>
<comment type="catalytic activity">
    <reaction evidence="2">
        <text>L-homoserine + acetyl-CoA = O-acetyl-L-homoserine + CoA</text>
        <dbReference type="Rhea" id="RHEA:13701"/>
        <dbReference type="ChEBI" id="CHEBI:57287"/>
        <dbReference type="ChEBI" id="CHEBI:57288"/>
        <dbReference type="ChEBI" id="CHEBI:57476"/>
        <dbReference type="ChEBI" id="CHEBI:57716"/>
        <dbReference type="EC" id="2.3.1.31"/>
    </reaction>
</comment>
<feature type="active site" evidence="2">
    <location>
        <position position="305"/>
    </location>
</feature>
<dbReference type="RefSeq" id="WP_320378733.1">
    <property type="nucleotide sequence ID" value="NZ_JAWDIQ010000001.1"/>
</dbReference>
<dbReference type="NCBIfam" id="TIGR01392">
    <property type="entry name" value="homoserO_Ac_trn"/>
    <property type="match status" value="1"/>
</dbReference>
<feature type="active site" evidence="2">
    <location>
        <position position="334"/>
    </location>
</feature>
<feature type="domain" description="AB hydrolase-1" evidence="3">
    <location>
        <begin position="49"/>
        <end position="340"/>
    </location>
</feature>
<comment type="similarity">
    <text evidence="2">Belongs to the AB hydrolase superfamily. MetX family.</text>
</comment>
<dbReference type="PANTHER" id="PTHR32268">
    <property type="entry name" value="HOMOSERINE O-ACETYLTRANSFERASE"/>
    <property type="match status" value="1"/>
</dbReference>
<comment type="pathway">
    <text evidence="2">Amino-acid biosynthesis; L-methionine biosynthesis via de novo pathway; O-acetyl-L-homoserine from L-homoserine: step 1/1.</text>
</comment>
<dbReference type="EC" id="2.3.1.31" evidence="2"/>
<accession>A0ABU5CNM7</accession>
<evidence type="ECO:0000313" key="4">
    <source>
        <dbReference type="EMBL" id="MDY0407962.1"/>
    </source>
</evidence>
<keyword evidence="2 4" id="KW-0012">Acyltransferase</keyword>
<keyword evidence="1 2" id="KW-0808">Transferase</keyword>
<keyword evidence="2" id="KW-0486">Methionine biosynthesis</keyword>
<dbReference type="Gene3D" id="3.40.50.1820">
    <property type="entry name" value="alpha/beta hydrolase"/>
    <property type="match status" value="1"/>
</dbReference>